<organism evidence="3 4">
    <name type="scientific">Schleiferilactobacillus harbinensis DSM 16991</name>
    <dbReference type="NCBI Taxonomy" id="1122147"/>
    <lineage>
        <taxon>Bacteria</taxon>
        <taxon>Bacillati</taxon>
        <taxon>Bacillota</taxon>
        <taxon>Bacilli</taxon>
        <taxon>Lactobacillales</taxon>
        <taxon>Lactobacillaceae</taxon>
        <taxon>Schleiferilactobacillus</taxon>
    </lineage>
</organism>
<dbReference type="Proteomes" id="UP000050949">
    <property type="component" value="Unassembled WGS sequence"/>
</dbReference>
<dbReference type="InterPro" id="IPR036259">
    <property type="entry name" value="MFS_trans_sf"/>
</dbReference>
<evidence type="ECO:0008006" key="5">
    <source>
        <dbReference type="Google" id="ProtNLM"/>
    </source>
</evidence>
<evidence type="ECO:0000313" key="4">
    <source>
        <dbReference type="Proteomes" id="UP000050949"/>
    </source>
</evidence>
<feature type="transmembrane region" description="Helical" evidence="2">
    <location>
        <begin position="284"/>
        <end position="303"/>
    </location>
</feature>
<keyword evidence="1" id="KW-0762">Sugar transport</keyword>
<dbReference type="GO" id="GO:0015293">
    <property type="term" value="F:symporter activity"/>
    <property type="evidence" value="ECO:0007669"/>
    <property type="project" value="InterPro"/>
</dbReference>
<name>A0A0R1XIW8_9LACO</name>
<feature type="transmembrane region" description="Helical" evidence="2">
    <location>
        <begin position="342"/>
        <end position="366"/>
    </location>
</feature>
<reference evidence="3 4" key="1">
    <citation type="journal article" date="2015" name="Genome Announc.">
        <title>Expanding the biotechnology potential of lactobacilli through comparative genomics of 213 strains and associated genera.</title>
        <authorList>
            <person name="Sun Z."/>
            <person name="Harris H.M."/>
            <person name="McCann A."/>
            <person name="Guo C."/>
            <person name="Argimon S."/>
            <person name="Zhang W."/>
            <person name="Yang X."/>
            <person name="Jeffery I.B."/>
            <person name="Cooney J.C."/>
            <person name="Kagawa T.F."/>
            <person name="Liu W."/>
            <person name="Song Y."/>
            <person name="Salvetti E."/>
            <person name="Wrobel A."/>
            <person name="Rasinkangas P."/>
            <person name="Parkhill J."/>
            <person name="Rea M.C."/>
            <person name="O'Sullivan O."/>
            <person name="Ritari J."/>
            <person name="Douillard F.P."/>
            <person name="Paul Ross R."/>
            <person name="Yang R."/>
            <person name="Briner A.E."/>
            <person name="Felis G.E."/>
            <person name="de Vos W.M."/>
            <person name="Barrangou R."/>
            <person name="Klaenhammer T.R."/>
            <person name="Caufield P.W."/>
            <person name="Cui Y."/>
            <person name="Zhang H."/>
            <person name="O'Toole P.W."/>
        </authorList>
    </citation>
    <scope>NUCLEOTIDE SEQUENCE [LARGE SCALE GENOMIC DNA]</scope>
    <source>
        <strain evidence="3 4">DSM 16991</strain>
    </source>
</reference>
<dbReference type="SUPFAM" id="SSF103473">
    <property type="entry name" value="MFS general substrate transporter"/>
    <property type="match status" value="1"/>
</dbReference>
<dbReference type="PATRIC" id="fig|1122147.4.peg.3026"/>
<dbReference type="Pfam" id="PF13347">
    <property type="entry name" value="MFS_2"/>
    <property type="match status" value="1"/>
</dbReference>
<gene>
    <name evidence="3" type="ORF">FC91_GL002940</name>
</gene>
<dbReference type="Gene3D" id="1.20.1250.20">
    <property type="entry name" value="MFS general substrate transporter like domains"/>
    <property type="match status" value="2"/>
</dbReference>
<accession>A0A0R1XIW8</accession>
<dbReference type="RefSeq" id="WP_063516085.1">
    <property type="nucleotide sequence ID" value="NZ_AUEH01000028.1"/>
</dbReference>
<dbReference type="PANTHER" id="PTHR11328:SF24">
    <property type="entry name" value="MAJOR FACILITATOR SUPERFAMILY (MFS) PROFILE DOMAIN-CONTAINING PROTEIN"/>
    <property type="match status" value="1"/>
</dbReference>
<evidence type="ECO:0000313" key="3">
    <source>
        <dbReference type="EMBL" id="KRM30126.1"/>
    </source>
</evidence>
<evidence type="ECO:0000256" key="2">
    <source>
        <dbReference type="SAM" id="Phobius"/>
    </source>
</evidence>
<dbReference type="EMBL" id="AZFW01000006">
    <property type="protein sequence ID" value="KRM30126.1"/>
    <property type="molecule type" value="Genomic_DNA"/>
</dbReference>
<sequence>MQRIAHMLKDAFTFNSPGLSFKDKFKLSLPAPILSVSGVIIHQVFLKYYTDVIGLTPAMVGWVYTLYNIWNAVNDPLFGVLLDRRPPDPKRGKYVYLMKVTVPVMLLATFAMAWSSPSWSQWVIFGVFTGLLFIFDTAQTVYNIALSSYVLLRAPTKEERMDIGTIGNYVTYIMSWAVSVVPTLLLINHTTQRVFIPVFMVIMLFQSAIFVVALWGLPDPPELYASVELVHTDFRETLKMAWSILKSRPFLAAIAYSIIAMGALRFYTTAYLYYMGGAVKVDGITATIINTAAHVVALMLMPIMNSITKAYGTKLAIYWGMIPASIGYLGITFATTIWEISIFWTLIVISTIYFGVAIGPMNGLIIDEDEWRTGVRKTGLYNGMFNLCTTAFASIQLIIFTNVIGTAGYVGKAAVQTPQAQWGIRLATGAIPLLCLVVGLIPMIWYPFTRHREQEISAHSHAIRAAASQAAAQKLPGEPTGLDQ</sequence>
<comment type="caution">
    <text evidence="3">The sequence shown here is derived from an EMBL/GenBank/DDBJ whole genome shotgun (WGS) entry which is preliminary data.</text>
</comment>
<keyword evidence="2" id="KW-0812">Transmembrane</keyword>
<feature type="transmembrane region" description="Helical" evidence="2">
    <location>
        <begin position="27"/>
        <end position="46"/>
    </location>
</feature>
<keyword evidence="2" id="KW-1133">Transmembrane helix</keyword>
<proteinExistence type="predicted"/>
<dbReference type="eggNOG" id="COG2211">
    <property type="taxonomic scope" value="Bacteria"/>
</dbReference>
<dbReference type="PANTHER" id="PTHR11328">
    <property type="entry name" value="MAJOR FACILITATOR SUPERFAMILY DOMAIN-CONTAINING PROTEIN"/>
    <property type="match status" value="1"/>
</dbReference>
<feature type="transmembrane region" description="Helical" evidence="2">
    <location>
        <begin position="194"/>
        <end position="217"/>
    </location>
</feature>
<feature type="transmembrane region" description="Helical" evidence="2">
    <location>
        <begin position="166"/>
        <end position="188"/>
    </location>
</feature>
<dbReference type="GO" id="GO:0005886">
    <property type="term" value="C:plasma membrane"/>
    <property type="evidence" value="ECO:0007669"/>
    <property type="project" value="TreeGrafter"/>
</dbReference>
<dbReference type="InterPro" id="IPR039672">
    <property type="entry name" value="MFS_2"/>
</dbReference>
<feature type="transmembrane region" description="Helical" evidence="2">
    <location>
        <begin position="315"/>
        <end position="336"/>
    </location>
</feature>
<dbReference type="AlphaFoldDB" id="A0A0R1XIW8"/>
<feature type="transmembrane region" description="Helical" evidence="2">
    <location>
        <begin position="94"/>
        <end position="116"/>
    </location>
</feature>
<protein>
    <recommendedName>
        <fullName evidence="5">MFS transporter</fullName>
    </recommendedName>
</protein>
<dbReference type="GO" id="GO:0008643">
    <property type="term" value="P:carbohydrate transport"/>
    <property type="evidence" value="ECO:0007669"/>
    <property type="project" value="InterPro"/>
</dbReference>
<feature type="transmembrane region" description="Helical" evidence="2">
    <location>
        <begin position="387"/>
        <end position="410"/>
    </location>
</feature>
<keyword evidence="2" id="KW-0472">Membrane</keyword>
<feature type="transmembrane region" description="Helical" evidence="2">
    <location>
        <begin position="52"/>
        <end position="73"/>
    </location>
</feature>
<feature type="transmembrane region" description="Helical" evidence="2">
    <location>
        <begin position="250"/>
        <end position="272"/>
    </location>
</feature>
<evidence type="ECO:0000256" key="1">
    <source>
        <dbReference type="ARBA" id="ARBA00022597"/>
    </source>
</evidence>
<feature type="transmembrane region" description="Helical" evidence="2">
    <location>
        <begin position="122"/>
        <end position="145"/>
    </location>
</feature>
<feature type="transmembrane region" description="Helical" evidence="2">
    <location>
        <begin position="422"/>
        <end position="446"/>
    </location>
</feature>
<keyword evidence="1" id="KW-0813">Transport</keyword>